<accession>A0A919JP40</accession>
<feature type="domain" description="CHAT" evidence="2">
    <location>
        <begin position="647"/>
        <end position="789"/>
    </location>
</feature>
<feature type="transmembrane region" description="Helical" evidence="1">
    <location>
        <begin position="757"/>
        <end position="779"/>
    </location>
</feature>
<comment type="caution">
    <text evidence="3">The sequence shown here is derived from an EMBL/GenBank/DDBJ whole genome shotgun (WGS) entry which is preliminary data.</text>
</comment>
<keyword evidence="1" id="KW-1133">Transmembrane helix</keyword>
<keyword evidence="1" id="KW-0812">Transmembrane</keyword>
<evidence type="ECO:0000256" key="1">
    <source>
        <dbReference type="SAM" id="Phobius"/>
    </source>
</evidence>
<keyword evidence="4" id="KW-1185">Reference proteome</keyword>
<protein>
    <recommendedName>
        <fullName evidence="2">CHAT domain-containing protein</fullName>
    </recommendedName>
</protein>
<evidence type="ECO:0000313" key="3">
    <source>
        <dbReference type="EMBL" id="GIE92566.1"/>
    </source>
</evidence>
<keyword evidence="1" id="KW-0472">Membrane</keyword>
<organism evidence="3 4">
    <name type="scientific">Paractinoplanes rishiriensis</name>
    <dbReference type="NCBI Taxonomy" id="1050105"/>
    <lineage>
        <taxon>Bacteria</taxon>
        <taxon>Bacillati</taxon>
        <taxon>Actinomycetota</taxon>
        <taxon>Actinomycetes</taxon>
        <taxon>Micromonosporales</taxon>
        <taxon>Micromonosporaceae</taxon>
        <taxon>Paractinoplanes</taxon>
    </lineage>
</organism>
<evidence type="ECO:0000313" key="4">
    <source>
        <dbReference type="Proteomes" id="UP000636960"/>
    </source>
</evidence>
<dbReference type="EMBL" id="BOMV01000001">
    <property type="protein sequence ID" value="GIE92566.1"/>
    <property type="molecule type" value="Genomic_DNA"/>
</dbReference>
<reference evidence="3" key="1">
    <citation type="submission" date="2021-01" db="EMBL/GenBank/DDBJ databases">
        <title>Whole genome shotgun sequence of Actinoplanes rishiriensis NBRC 108556.</title>
        <authorList>
            <person name="Komaki H."/>
            <person name="Tamura T."/>
        </authorList>
    </citation>
    <scope>NUCLEOTIDE SEQUENCE</scope>
    <source>
        <strain evidence="3">NBRC 108556</strain>
    </source>
</reference>
<name>A0A919JP40_9ACTN</name>
<evidence type="ECO:0000259" key="2">
    <source>
        <dbReference type="Pfam" id="PF12770"/>
    </source>
</evidence>
<proteinExistence type="predicted"/>
<dbReference type="AlphaFoldDB" id="A0A919JP40"/>
<dbReference type="RefSeq" id="WP_203778338.1">
    <property type="nucleotide sequence ID" value="NZ_BOMV01000001.1"/>
</dbReference>
<dbReference type="InterPro" id="IPR024983">
    <property type="entry name" value="CHAT_dom"/>
</dbReference>
<dbReference type="Proteomes" id="UP000636960">
    <property type="component" value="Unassembled WGS sequence"/>
</dbReference>
<gene>
    <name evidence="3" type="ORF">Ari01nite_00310</name>
</gene>
<dbReference type="Pfam" id="PF12770">
    <property type="entry name" value="CHAT"/>
    <property type="match status" value="1"/>
</dbReference>
<sequence length="809" mass="84532">MDESEETSLGLLCLSAGDRDPAALRAAEAVRAGTPVREAIAGLLLGHAPFPPPPGPHRCPQLRCSLREGSPSGPPRHCAVFLEPMVAARWDLAVVQGPAGAEREALAARFLRDEPAGIIQLGDEHLGTAGPQRAADVEAGYQLIESLLADGLRVLLVTRHRLPGLRARFGRWALHVLRTGTLPPLGTGDGLEGLPPTTTGSVPLRPGGGVLTRDPWMEAELPRGSGGAGPPEREADRVANIVVADGAGRPVPGGVPAGLPYLVRVAVGRPLAGSILAPGAPPFPDDLLPVAEDGWWLQAVLSRDGTPVAEGALFVPRTGDGFSCLCAPDGPHSCTRAERTPWRDLVALAPRSGGTERLQLALYLGAAAVQAFEIDVPVGGDVPPSARVVFTLSRDLAELTRFGGRAVSIRLGDLPADRHYLVVNGATGARVGSSIADSQAGTAARSLRAVLFDRQLREGRGGWISTYDAQFGKPGAAYRADLLAMARAGATAYLGLFPRIEDRDTLLAALNSGDGPGVIQVALAEGSRAVLPWQLVYDLPILDGAAVCSSVDDFGPGGAATRVPDRCPHADRHDQPLGVLCPYGFWGLGHVLEVPPSSGALTLAESTGTDHPPTVVVGLNETLRGADWDAQRAALDRLGSPSLVTTTVPDLRLAAQPGADLLYLFCHGRRASAAGSAVSGLALDFGAGGTLTPEDVSYWASLSPRIRWVHRRPLVVLNGCHTGERLPETLTDFASAFVQSTGAAGVLATEVTMERGLAAFAMSSFVAAWGAGLGVGAAVRRMRWELLSRGNVMGLAYSPYCDADLRLPR</sequence>